<dbReference type="SMART" id="SM00450">
    <property type="entry name" value="RHOD"/>
    <property type="match status" value="1"/>
</dbReference>
<dbReference type="GO" id="GO:0004725">
    <property type="term" value="F:protein tyrosine phosphatase activity"/>
    <property type="evidence" value="ECO:0007669"/>
    <property type="project" value="TreeGrafter"/>
</dbReference>
<dbReference type="PANTHER" id="PTHR10828">
    <property type="entry name" value="M-PHASE INDUCER PHOSPHATASE DUAL SPECIFICITY PHOSPHATASE CDC25"/>
    <property type="match status" value="1"/>
</dbReference>
<evidence type="ECO:0000313" key="3">
    <source>
        <dbReference type="Proteomes" id="UP000242525"/>
    </source>
</evidence>
<proteinExistence type="predicted"/>
<dbReference type="STRING" id="1173061.A0A0J9X3C6"/>
<dbReference type="Pfam" id="PF00581">
    <property type="entry name" value="Rhodanese"/>
    <property type="match status" value="1"/>
</dbReference>
<dbReference type="AlphaFoldDB" id="A0A0J9X3C6"/>
<keyword evidence="3" id="KW-1185">Reference proteome</keyword>
<name>A0A0J9X3C6_GEOCN</name>
<feature type="domain" description="Rhodanese" evidence="1">
    <location>
        <begin position="19"/>
        <end position="121"/>
    </location>
</feature>
<dbReference type="EMBL" id="CCBN010000001">
    <property type="protein sequence ID" value="CDO51689.1"/>
    <property type="molecule type" value="Genomic_DNA"/>
</dbReference>
<dbReference type="GO" id="GO:0005634">
    <property type="term" value="C:nucleus"/>
    <property type="evidence" value="ECO:0007669"/>
    <property type="project" value="TreeGrafter"/>
</dbReference>
<dbReference type="SUPFAM" id="SSF52821">
    <property type="entry name" value="Rhodanese/Cell cycle control phosphatase"/>
    <property type="match status" value="1"/>
</dbReference>
<comment type="caution">
    <text evidence="2">The sequence shown here is derived from an EMBL/GenBank/DDBJ whole genome shotgun (WGS) entry which is preliminary data.</text>
</comment>
<evidence type="ECO:0000259" key="1">
    <source>
        <dbReference type="PROSITE" id="PS50206"/>
    </source>
</evidence>
<dbReference type="PANTHER" id="PTHR10828:SF38">
    <property type="entry name" value="ARSENICAL-RESISTANCE PROTEIN 2-RELATED"/>
    <property type="match status" value="1"/>
</dbReference>
<accession>A0A0J9X3C6</accession>
<reference evidence="2" key="1">
    <citation type="submission" date="2014-03" db="EMBL/GenBank/DDBJ databases">
        <authorList>
            <person name="Casaregola S."/>
        </authorList>
    </citation>
    <scope>NUCLEOTIDE SEQUENCE [LARGE SCALE GENOMIC DNA]</scope>
    <source>
        <strain evidence="2">CLIB 918</strain>
    </source>
</reference>
<dbReference type="PROSITE" id="PS50206">
    <property type="entry name" value="RHODANESE_3"/>
    <property type="match status" value="1"/>
</dbReference>
<protein>
    <submittedName>
        <fullName evidence="2">Similar to Saccharomyces cerevisiae YGR203W YCH1 Phosphatase with sequence similarity to Cdc25p, Arr2p and Mih1p</fullName>
    </submittedName>
</protein>
<dbReference type="Gene3D" id="3.40.250.10">
    <property type="entry name" value="Rhodanese-like domain"/>
    <property type="match status" value="1"/>
</dbReference>
<dbReference type="GO" id="GO:0005737">
    <property type="term" value="C:cytoplasm"/>
    <property type="evidence" value="ECO:0007669"/>
    <property type="project" value="TreeGrafter"/>
</dbReference>
<organism evidence="2 3">
    <name type="scientific">Geotrichum candidum</name>
    <name type="common">Oospora lactis</name>
    <name type="synonym">Dipodascus geotrichum</name>
    <dbReference type="NCBI Taxonomy" id="1173061"/>
    <lineage>
        <taxon>Eukaryota</taxon>
        <taxon>Fungi</taxon>
        <taxon>Dikarya</taxon>
        <taxon>Ascomycota</taxon>
        <taxon>Saccharomycotina</taxon>
        <taxon>Dipodascomycetes</taxon>
        <taxon>Dipodascales</taxon>
        <taxon>Dipodascaceae</taxon>
        <taxon>Geotrichum</taxon>
    </lineage>
</organism>
<evidence type="ECO:0000313" key="2">
    <source>
        <dbReference type="EMBL" id="CDO51689.1"/>
    </source>
</evidence>
<dbReference type="Proteomes" id="UP000242525">
    <property type="component" value="Unassembled WGS sequence"/>
</dbReference>
<dbReference type="OrthoDB" id="102559at2759"/>
<dbReference type="InterPro" id="IPR036873">
    <property type="entry name" value="Rhodanese-like_dom_sf"/>
</dbReference>
<dbReference type="InterPro" id="IPR001763">
    <property type="entry name" value="Rhodanese-like_dom"/>
</dbReference>
<sequence>MSKPQKITAQTLRAWLTEAPDTVAIVDVRDDDRIGGHIKSSINIPSTLFHSSLAALDAKVANVPRVVFHCQLSQIRGPSCASAYWRHTYNENTAGQPGQQQIYVLEGGFSEWARVYGTDSTVTDAFRPELYR</sequence>
<gene>
    <name evidence="2" type="ORF">BN980_GECA01s10702g</name>
</gene>